<accession>A0A1R2BLD8</accession>
<gene>
    <name evidence="2" type="ORF">SteCoe_23052</name>
</gene>
<keyword evidence="3" id="KW-1185">Reference proteome</keyword>
<name>A0A1R2BLD8_9CILI</name>
<dbReference type="Proteomes" id="UP000187209">
    <property type="component" value="Unassembled WGS sequence"/>
</dbReference>
<feature type="region of interest" description="Disordered" evidence="1">
    <location>
        <begin position="263"/>
        <end position="284"/>
    </location>
</feature>
<protein>
    <submittedName>
        <fullName evidence="2">Uncharacterized protein</fullName>
    </submittedName>
</protein>
<dbReference type="EMBL" id="MPUH01000579">
    <property type="protein sequence ID" value="OMJ77355.1"/>
    <property type="molecule type" value="Genomic_DNA"/>
</dbReference>
<sequence>MILSPYNSDIKKTGCATERMLSISTEKPENPLSLKSISTELIIRVNRINPRVLNLWKKIVAPQREPALISFCFLLLYCEVDSCMSITPNTRIQLDKTISIMKEYLTNPGYVVTVVRKTKEYIDKEMISVETIKRIYELIKKTTAEQIKSVDKSFAGLALYELIVWAVYYYRAYAKEHYGFEIFEDFTEFPQVESQKLSMDVSNTSIISSNEPQVSDKTSQILTKIPNSAKAKANSEFMTSKNISSTARNTKYTVSEITNDLCKSPESGPRLKPHIKKSSTPSAHTVLKPCQTETHLKQPSLIKISPIRAGWKGAIEVQMNSPKPIDRNILAAKKIINSEEIRNDIPSPIRSRRPTEGSINIEIQKSTTRDVLEIMQYIQIVEEKFRHFLIEKLKKETEKFAKTGMEKNDIKVMNEIKGLKNKMVWIEEFEKVTGMTKYNSMKKLGEDGKYKAELCRAQRQLDILDRYNNQL</sequence>
<evidence type="ECO:0000313" key="3">
    <source>
        <dbReference type="Proteomes" id="UP000187209"/>
    </source>
</evidence>
<reference evidence="2 3" key="1">
    <citation type="submission" date="2016-11" db="EMBL/GenBank/DDBJ databases">
        <title>The macronuclear genome of Stentor coeruleus: a giant cell with tiny introns.</title>
        <authorList>
            <person name="Slabodnick M."/>
            <person name="Ruby J.G."/>
            <person name="Reiff S.B."/>
            <person name="Swart E.C."/>
            <person name="Gosai S."/>
            <person name="Prabakaran S."/>
            <person name="Witkowska E."/>
            <person name="Larue G.E."/>
            <person name="Fisher S."/>
            <person name="Freeman R.M."/>
            <person name="Gunawardena J."/>
            <person name="Chu W."/>
            <person name="Stover N.A."/>
            <person name="Gregory B.D."/>
            <person name="Nowacki M."/>
            <person name="Derisi J."/>
            <person name="Roy S.W."/>
            <person name="Marshall W.F."/>
            <person name="Sood P."/>
        </authorList>
    </citation>
    <scope>NUCLEOTIDE SEQUENCE [LARGE SCALE GENOMIC DNA]</scope>
    <source>
        <strain evidence="2">WM001</strain>
    </source>
</reference>
<organism evidence="2 3">
    <name type="scientific">Stentor coeruleus</name>
    <dbReference type="NCBI Taxonomy" id="5963"/>
    <lineage>
        <taxon>Eukaryota</taxon>
        <taxon>Sar</taxon>
        <taxon>Alveolata</taxon>
        <taxon>Ciliophora</taxon>
        <taxon>Postciliodesmatophora</taxon>
        <taxon>Heterotrichea</taxon>
        <taxon>Heterotrichida</taxon>
        <taxon>Stentoridae</taxon>
        <taxon>Stentor</taxon>
    </lineage>
</organism>
<evidence type="ECO:0000256" key="1">
    <source>
        <dbReference type="SAM" id="MobiDB-lite"/>
    </source>
</evidence>
<dbReference type="AlphaFoldDB" id="A0A1R2BLD8"/>
<proteinExistence type="predicted"/>
<evidence type="ECO:0000313" key="2">
    <source>
        <dbReference type="EMBL" id="OMJ77355.1"/>
    </source>
</evidence>
<comment type="caution">
    <text evidence="2">The sequence shown here is derived from an EMBL/GenBank/DDBJ whole genome shotgun (WGS) entry which is preliminary data.</text>
</comment>